<keyword evidence="8 10" id="KW-0472">Membrane</keyword>
<comment type="subcellular location">
    <subcellularLocation>
        <location evidence="1">Cell membrane</location>
    </subcellularLocation>
</comment>
<sequence>MAVLPSLDDDDHKIRTGTLRSSIAHIITAVIGSGVLSLAWSVAQLGWIAGPLSMFFFAVVTYVSSFLLSDCYRYPDPITGARHHSYMDAVKTYLGRKHTWICGLLQVLSLYGFSIAYVITTATSMRAIHRSNCFHKKGHQAPCAYGDSFYMLLFGAIQIGFSQIPDFHDMEWLSILATVMSFSYSSIGFALGFAKVIGNRMVKGSISGVHTSTTAQKVWKVSQALGDIAFAYPYSIILIEIQDTLKSPPPENQTMKKASMSAILITTFFYLCCGCFGYAAFGDQTPGNLLSGFGFYEPYWLIDFANACIVLHLIGGYQVYSQPVFAVVERWFAKKLPNNGFVNDFYTIKFPLLPVIRINLLRLCFRTCYVLSTTGLAMLFPYFNQVLGLLGGLNFWPLTIYFPVEMYFIQKKIEPWTRKWVVLQSFSIVCLLVTLVALLGSVQGLISAKLD</sequence>
<proteinExistence type="inferred from homology"/>
<name>A0A9Q0KRV2_9MAGN</name>
<dbReference type="Proteomes" id="UP001141806">
    <property type="component" value="Unassembled WGS sequence"/>
</dbReference>
<evidence type="ECO:0000256" key="5">
    <source>
        <dbReference type="ARBA" id="ARBA00022847"/>
    </source>
</evidence>
<keyword evidence="7 10" id="KW-1133">Transmembrane helix</keyword>
<dbReference type="FunFam" id="1.20.1740.10:FF:000055">
    <property type="entry name" value="Amino acid permease 6"/>
    <property type="match status" value="1"/>
</dbReference>
<evidence type="ECO:0000313" key="13">
    <source>
        <dbReference type="Proteomes" id="UP001141806"/>
    </source>
</evidence>
<feature type="transmembrane region" description="Helical" evidence="10">
    <location>
        <begin position="301"/>
        <end position="320"/>
    </location>
</feature>
<protein>
    <recommendedName>
        <fullName evidence="11">Amino acid transporter transmembrane domain-containing protein</fullName>
    </recommendedName>
</protein>
<feature type="transmembrane region" description="Helical" evidence="10">
    <location>
        <begin position="47"/>
        <end position="68"/>
    </location>
</feature>
<comment type="similarity">
    <text evidence="9">Belongs to the amino acid/polyamine transporter 2 family. Amino acid/auxin permease (AAAP) (TC 2.A.18.2) subfamily.</text>
</comment>
<feature type="transmembrane region" description="Helical" evidence="10">
    <location>
        <begin position="363"/>
        <end position="383"/>
    </location>
</feature>
<evidence type="ECO:0000256" key="7">
    <source>
        <dbReference type="ARBA" id="ARBA00022989"/>
    </source>
</evidence>
<evidence type="ECO:0000259" key="11">
    <source>
        <dbReference type="Pfam" id="PF01490"/>
    </source>
</evidence>
<keyword evidence="4 10" id="KW-0812">Transmembrane</keyword>
<comment type="caution">
    <text evidence="12">The sequence shown here is derived from an EMBL/GenBank/DDBJ whole genome shotgun (WGS) entry which is preliminary data.</text>
</comment>
<feature type="transmembrane region" description="Helical" evidence="10">
    <location>
        <begin position="262"/>
        <end position="281"/>
    </location>
</feature>
<feature type="domain" description="Amino acid transporter transmembrane" evidence="11">
    <location>
        <begin position="16"/>
        <end position="446"/>
    </location>
</feature>
<evidence type="ECO:0000256" key="9">
    <source>
        <dbReference type="ARBA" id="ARBA00061463"/>
    </source>
</evidence>
<dbReference type="InterPro" id="IPR013057">
    <property type="entry name" value="AA_transpt_TM"/>
</dbReference>
<feature type="transmembrane region" description="Helical" evidence="10">
    <location>
        <begin position="22"/>
        <end position="40"/>
    </location>
</feature>
<gene>
    <name evidence="12" type="ORF">NE237_000265</name>
</gene>
<evidence type="ECO:0000256" key="4">
    <source>
        <dbReference type="ARBA" id="ARBA00022692"/>
    </source>
</evidence>
<dbReference type="GO" id="GO:0005886">
    <property type="term" value="C:plasma membrane"/>
    <property type="evidence" value="ECO:0007669"/>
    <property type="project" value="UniProtKB-SubCell"/>
</dbReference>
<evidence type="ECO:0000256" key="8">
    <source>
        <dbReference type="ARBA" id="ARBA00023136"/>
    </source>
</evidence>
<feature type="transmembrane region" description="Helical" evidence="10">
    <location>
        <begin position="173"/>
        <end position="194"/>
    </location>
</feature>
<evidence type="ECO:0000256" key="3">
    <source>
        <dbReference type="ARBA" id="ARBA00022475"/>
    </source>
</evidence>
<keyword evidence="6" id="KW-0029">Amino-acid transport</keyword>
<feature type="transmembrane region" description="Helical" evidence="10">
    <location>
        <begin position="389"/>
        <end position="409"/>
    </location>
</feature>
<dbReference type="GO" id="GO:0015293">
    <property type="term" value="F:symporter activity"/>
    <property type="evidence" value="ECO:0007669"/>
    <property type="project" value="UniProtKB-KW"/>
</dbReference>
<feature type="transmembrane region" description="Helical" evidence="10">
    <location>
        <begin position="421"/>
        <end position="446"/>
    </location>
</feature>
<evidence type="ECO:0000313" key="12">
    <source>
        <dbReference type="EMBL" id="KAJ4975159.1"/>
    </source>
</evidence>
<keyword evidence="2" id="KW-0813">Transport</keyword>
<evidence type="ECO:0000256" key="10">
    <source>
        <dbReference type="SAM" id="Phobius"/>
    </source>
</evidence>
<evidence type="ECO:0000256" key="1">
    <source>
        <dbReference type="ARBA" id="ARBA00004236"/>
    </source>
</evidence>
<keyword evidence="13" id="KW-1185">Reference proteome</keyword>
<evidence type="ECO:0000256" key="2">
    <source>
        <dbReference type="ARBA" id="ARBA00022448"/>
    </source>
</evidence>
<evidence type="ECO:0000256" key="6">
    <source>
        <dbReference type="ARBA" id="ARBA00022970"/>
    </source>
</evidence>
<keyword evidence="5" id="KW-0769">Symport</keyword>
<dbReference type="AlphaFoldDB" id="A0A9Q0KRV2"/>
<dbReference type="Pfam" id="PF01490">
    <property type="entry name" value="Aa_trans"/>
    <property type="match status" value="1"/>
</dbReference>
<keyword evidence="3" id="KW-1003">Cell membrane</keyword>
<accession>A0A9Q0KRV2</accession>
<dbReference type="GO" id="GO:0006865">
    <property type="term" value="P:amino acid transport"/>
    <property type="evidence" value="ECO:0007669"/>
    <property type="project" value="UniProtKB-KW"/>
</dbReference>
<dbReference type="EMBL" id="JAMYWD010000003">
    <property type="protein sequence ID" value="KAJ4975159.1"/>
    <property type="molecule type" value="Genomic_DNA"/>
</dbReference>
<organism evidence="12 13">
    <name type="scientific">Protea cynaroides</name>
    <dbReference type="NCBI Taxonomy" id="273540"/>
    <lineage>
        <taxon>Eukaryota</taxon>
        <taxon>Viridiplantae</taxon>
        <taxon>Streptophyta</taxon>
        <taxon>Embryophyta</taxon>
        <taxon>Tracheophyta</taxon>
        <taxon>Spermatophyta</taxon>
        <taxon>Magnoliopsida</taxon>
        <taxon>Proteales</taxon>
        <taxon>Proteaceae</taxon>
        <taxon>Protea</taxon>
    </lineage>
</organism>
<dbReference type="PANTHER" id="PTHR48017">
    <property type="entry name" value="OS05G0424000 PROTEIN-RELATED"/>
    <property type="match status" value="1"/>
</dbReference>
<dbReference type="OrthoDB" id="40134at2759"/>
<reference evidence="12" key="1">
    <citation type="journal article" date="2023" name="Plant J.">
        <title>The genome of the king protea, Protea cynaroides.</title>
        <authorList>
            <person name="Chang J."/>
            <person name="Duong T.A."/>
            <person name="Schoeman C."/>
            <person name="Ma X."/>
            <person name="Roodt D."/>
            <person name="Barker N."/>
            <person name="Li Z."/>
            <person name="Van de Peer Y."/>
            <person name="Mizrachi E."/>
        </authorList>
    </citation>
    <scope>NUCLEOTIDE SEQUENCE</scope>
    <source>
        <tissue evidence="12">Young leaves</tissue>
    </source>
</reference>
<feature type="transmembrane region" description="Helical" evidence="10">
    <location>
        <begin position="98"/>
        <end position="120"/>
    </location>
</feature>